<keyword evidence="2" id="KW-1185">Reference proteome</keyword>
<dbReference type="RefSeq" id="WP_146536000.1">
    <property type="nucleotide sequence ID" value="NZ_SJPX01000004.1"/>
</dbReference>
<dbReference type="AlphaFoldDB" id="A0A5C6EN60"/>
<protein>
    <submittedName>
        <fullName evidence="1">Uncharacterized protein</fullName>
    </submittedName>
</protein>
<proteinExistence type="predicted"/>
<dbReference type="EMBL" id="SJPX01000004">
    <property type="protein sequence ID" value="TWU49804.1"/>
    <property type="molecule type" value="Genomic_DNA"/>
</dbReference>
<name>A0A5C6EN60_9BACT</name>
<evidence type="ECO:0000313" key="1">
    <source>
        <dbReference type="EMBL" id="TWU49804.1"/>
    </source>
</evidence>
<organism evidence="1 2">
    <name type="scientific">Rubripirellula reticaptiva</name>
    <dbReference type="NCBI Taxonomy" id="2528013"/>
    <lineage>
        <taxon>Bacteria</taxon>
        <taxon>Pseudomonadati</taxon>
        <taxon>Planctomycetota</taxon>
        <taxon>Planctomycetia</taxon>
        <taxon>Pirellulales</taxon>
        <taxon>Pirellulaceae</taxon>
        <taxon>Rubripirellula</taxon>
    </lineage>
</organism>
<accession>A0A5C6EN60</accession>
<evidence type="ECO:0000313" key="2">
    <source>
        <dbReference type="Proteomes" id="UP000317977"/>
    </source>
</evidence>
<sequence length="79" mass="8321">MKLTASFILGFACILSMGCGNSGEPAVVTDGIEQSAIDEYNRMQAESEAEMMKSVNAESEAIKADPKGLKALENVPPGK</sequence>
<comment type="caution">
    <text evidence="1">The sequence shown here is derived from an EMBL/GenBank/DDBJ whole genome shotgun (WGS) entry which is preliminary data.</text>
</comment>
<dbReference type="Proteomes" id="UP000317977">
    <property type="component" value="Unassembled WGS sequence"/>
</dbReference>
<dbReference type="OrthoDB" id="285308at2"/>
<gene>
    <name evidence="1" type="ORF">Poly59_44290</name>
</gene>
<dbReference type="PROSITE" id="PS51257">
    <property type="entry name" value="PROKAR_LIPOPROTEIN"/>
    <property type="match status" value="1"/>
</dbReference>
<reference evidence="1 2" key="1">
    <citation type="submission" date="2019-02" db="EMBL/GenBank/DDBJ databases">
        <title>Deep-cultivation of Planctomycetes and their phenomic and genomic characterization uncovers novel biology.</title>
        <authorList>
            <person name="Wiegand S."/>
            <person name="Jogler M."/>
            <person name="Boedeker C."/>
            <person name="Pinto D."/>
            <person name="Vollmers J."/>
            <person name="Rivas-Marin E."/>
            <person name="Kohn T."/>
            <person name="Peeters S.H."/>
            <person name="Heuer A."/>
            <person name="Rast P."/>
            <person name="Oberbeckmann S."/>
            <person name="Bunk B."/>
            <person name="Jeske O."/>
            <person name="Meyerdierks A."/>
            <person name="Storesund J.E."/>
            <person name="Kallscheuer N."/>
            <person name="Luecker S."/>
            <person name="Lage O.M."/>
            <person name="Pohl T."/>
            <person name="Merkel B.J."/>
            <person name="Hornburger P."/>
            <person name="Mueller R.-W."/>
            <person name="Bruemmer F."/>
            <person name="Labrenz M."/>
            <person name="Spormann A.M."/>
            <person name="Op Den Camp H."/>
            <person name="Overmann J."/>
            <person name="Amann R."/>
            <person name="Jetten M.S.M."/>
            <person name="Mascher T."/>
            <person name="Medema M.H."/>
            <person name="Devos D.P."/>
            <person name="Kaster A.-K."/>
            <person name="Ovreas L."/>
            <person name="Rohde M."/>
            <person name="Galperin M.Y."/>
            <person name="Jogler C."/>
        </authorList>
    </citation>
    <scope>NUCLEOTIDE SEQUENCE [LARGE SCALE GENOMIC DNA]</scope>
    <source>
        <strain evidence="1 2">Poly59</strain>
    </source>
</reference>